<protein>
    <submittedName>
        <fullName evidence="1">Uncharacterized protein</fullName>
    </submittedName>
</protein>
<gene>
    <name evidence="1" type="ORF">Glove_275g31</name>
</gene>
<reference evidence="1 2" key="1">
    <citation type="submission" date="2018-08" db="EMBL/GenBank/DDBJ databases">
        <title>Genome and evolution of the arbuscular mycorrhizal fungus Diversispora epigaea (formerly Glomus versiforme) and its bacterial endosymbionts.</title>
        <authorList>
            <person name="Sun X."/>
            <person name="Fei Z."/>
            <person name="Harrison M."/>
        </authorList>
    </citation>
    <scope>NUCLEOTIDE SEQUENCE [LARGE SCALE GENOMIC DNA]</scope>
    <source>
        <strain evidence="1 2">IT104</strain>
    </source>
</reference>
<sequence>MRILDQVASTIIRTITAIITKYNQSRFQQQLINLNTIITTATTVTASTTITPATATTIISVTTIVTAPSIISTSTFHNQFNLFKPLVIRYNEPKGNFQENPLSRDLSQENRNYQENRNNQDNIKNINNIIIANIPLKL</sequence>
<dbReference type="AlphaFoldDB" id="A0A397I5C0"/>
<keyword evidence="2" id="KW-1185">Reference proteome</keyword>
<comment type="caution">
    <text evidence="1">The sequence shown here is derived from an EMBL/GenBank/DDBJ whole genome shotgun (WGS) entry which is preliminary data.</text>
</comment>
<proteinExistence type="predicted"/>
<name>A0A397I5C0_9GLOM</name>
<evidence type="ECO:0000313" key="2">
    <source>
        <dbReference type="Proteomes" id="UP000266861"/>
    </source>
</evidence>
<organism evidence="1 2">
    <name type="scientific">Diversispora epigaea</name>
    <dbReference type="NCBI Taxonomy" id="1348612"/>
    <lineage>
        <taxon>Eukaryota</taxon>
        <taxon>Fungi</taxon>
        <taxon>Fungi incertae sedis</taxon>
        <taxon>Mucoromycota</taxon>
        <taxon>Glomeromycotina</taxon>
        <taxon>Glomeromycetes</taxon>
        <taxon>Diversisporales</taxon>
        <taxon>Diversisporaceae</taxon>
        <taxon>Diversispora</taxon>
    </lineage>
</organism>
<dbReference type="Proteomes" id="UP000266861">
    <property type="component" value="Unassembled WGS sequence"/>
</dbReference>
<dbReference type="EMBL" id="PQFF01000252">
    <property type="protein sequence ID" value="RHZ70137.1"/>
    <property type="molecule type" value="Genomic_DNA"/>
</dbReference>
<evidence type="ECO:0000313" key="1">
    <source>
        <dbReference type="EMBL" id="RHZ70137.1"/>
    </source>
</evidence>
<accession>A0A397I5C0</accession>